<evidence type="ECO:0000313" key="1">
    <source>
        <dbReference type="EMBL" id="KAJ9145409.1"/>
    </source>
</evidence>
<comment type="caution">
    <text evidence="1">The sequence shown here is derived from an EMBL/GenBank/DDBJ whole genome shotgun (WGS) entry which is preliminary data.</text>
</comment>
<gene>
    <name evidence="1" type="ORF">NKR23_g5336</name>
</gene>
<organism evidence="1 2">
    <name type="scientific">Pleurostoma richardsiae</name>
    <dbReference type="NCBI Taxonomy" id="41990"/>
    <lineage>
        <taxon>Eukaryota</taxon>
        <taxon>Fungi</taxon>
        <taxon>Dikarya</taxon>
        <taxon>Ascomycota</taxon>
        <taxon>Pezizomycotina</taxon>
        <taxon>Sordariomycetes</taxon>
        <taxon>Sordariomycetidae</taxon>
        <taxon>Calosphaeriales</taxon>
        <taxon>Pleurostomataceae</taxon>
        <taxon>Pleurostoma</taxon>
    </lineage>
</organism>
<dbReference type="Proteomes" id="UP001174694">
    <property type="component" value="Unassembled WGS sequence"/>
</dbReference>
<proteinExistence type="predicted"/>
<sequence>MHRTFALPYPATKLAIGQYLYVDPRRRFWAWLIVAGFYDAEGVELWHTEIFLRHHDTRGWNQVDRVFDSGPPPPRFALTGRLPDPGEDLTGFNIDNYRVGDRTYSISDGQVRDITPTRVPLGRIQASQQTLSAPPVSPPIRQVFAVPPQTQPDTSVLPTPAIEIPGSHSSWGTYWHPIYGWIIIPNRHY</sequence>
<dbReference type="AlphaFoldDB" id="A0AA38VU34"/>
<protein>
    <submittedName>
        <fullName evidence="1">Uncharacterized protein</fullName>
    </submittedName>
</protein>
<keyword evidence="2" id="KW-1185">Reference proteome</keyword>
<dbReference type="EMBL" id="JANBVO010000014">
    <property type="protein sequence ID" value="KAJ9145409.1"/>
    <property type="molecule type" value="Genomic_DNA"/>
</dbReference>
<reference evidence="1" key="1">
    <citation type="submission" date="2022-07" db="EMBL/GenBank/DDBJ databases">
        <title>Fungi with potential for degradation of polypropylene.</title>
        <authorList>
            <person name="Gostincar C."/>
        </authorList>
    </citation>
    <scope>NUCLEOTIDE SEQUENCE</scope>
    <source>
        <strain evidence="1">EXF-13308</strain>
    </source>
</reference>
<evidence type="ECO:0000313" key="2">
    <source>
        <dbReference type="Proteomes" id="UP001174694"/>
    </source>
</evidence>
<name>A0AA38VU34_9PEZI</name>
<accession>A0AA38VU34</accession>